<evidence type="ECO:0000313" key="3">
    <source>
        <dbReference type="Proteomes" id="UP001152799"/>
    </source>
</evidence>
<organism evidence="2 3">
    <name type="scientific">Ceutorhynchus assimilis</name>
    <name type="common">cabbage seed weevil</name>
    <dbReference type="NCBI Taxonomy" id="467358"/>
    <lineage>
        <taxon>Eukaryota</taxon>
        <taxon>Metazoa</taxon>
        <taxon>Ecdysozoa</taxon>
        <taxon>Arthropoda</taxon>
        <taxon>Hexapoda</taxon>
        <taxon>Insecta</taxon>
        <taxon>Pterygota</taxon>
        <taxon>Neoptera</taxon>
        <taxon>Endopterygota</taxon>
        <taxon>Coleoptera</taxon>
        <taxon>Polyphaga</taxon>
        <taxon>Cucujiformia</taxon>
        <taxon>Curculionidae</taxon>
        <taxon>Ceutorhynchinae</taxon>
        <taxon>Ceutorhynchus</taxon>
    </lineage>
</organism>
<feature type="domain" description="DUF7869" evidence="1">
    <location>
        <begin position="249"/>
        <end position="350"/>
    </location>
</feature>
<dbReference type="PANTHER" id="PTHR10773:SF19">
    <property type="match status" value="1"/>
</dbReference>
<sequence length="491" mass="56886">MKTVAPKYKYSNAENPRQPNNAYYFVVDDKNIRVCKFFFMATLSINNRVIQTVIMKQKHCESGKVVASDKRGKHGNHHKVDEEIKNGIRHHIKSIPRVESHYCRSHSKKEYIEGNKTMADLHRDYKKLCVDQNTAAGNYIMYCKIFNEEFNITFHLPKKDQCEICLQYKIGNEEEKQGLTEKYERHIMEKDLSRLEKEGDKNGDDSTKVIVYDLQAVLPCPTGEASSFYYVSKLNVLNFTLYDIKSNKGTCYLWHEGEAQRGANEIGSCILDFLQKISEERKRTDDGLNIIFYSDNCAGQNKNKFIIALYMFALFSLNIKSITHKFFITGHSQSEGDSVHATIEREIKKFKKSSPIYAPDQYACIIRTAKKTGTPYTVHELCHNDFKDLKGLAANLFINMPKNLKLSEIRVLKLDRENPNFLFYKNSYEQQDFERAEIVNARKKVDVAKVELKPAYIRKPGISEAKKNGLISLIEKKKCVPMFYLNLYKNL</sequence>
<dbReference type="OrthoDB" id="434783at2759"/>
<evidence type="ECO:0000259" key="1">
    <source>
        <dbReference type="Pfam" id="PF25273"/>
    </source>
</evidence>
<reference evidence="2" key="1">
    <citation type="submission" date="2022-01" db="EMBL/GenBank/DDBJ databases">
        <authorList>
            <person name="King R."/>
        </authorList>
    </citation>
    <scope>NUCLEOTIDE SEQUENCE</scope>
</reference>
<dbReference type="EMBL" id="OU892280">
    <property type="protein sequence ID" value="CAG9767827.1"/>
    <property type="molecule type" value="Genomic_DNA"/>
</dbReference>
<keyword evidence="3" id="KW-1185">Reference proteome</keyword>
<dbReference type="PANTHER" id="PTHR10773">
    <property type="entry name" value="DNA-DIRECTED RNA POLYMERASES I, II, AND III SUBUNIT RPABC2"/>
    <property type="match status" value="1"/>
</dbReference>
<evidence type="ECO:0000313" key="2">
    <source>
        <dbReference type="EMBL" id="CAG9767827.1"/>
    </source>
</evidence>
<protein>
    <recommendedName>
        <fullName evidence="1">DUF7869 domain-containing protein</fullName>
    </recommendedName>
</protein>
<accession>A0A9N9MPC3</accession>
<gene>
    <name evidence="2" type="ORF">CEUTPL_LOCUS8382</name>
</gene>
<dbReference type="InterPro" id="IPR057191">
    <property type="entry name" value="DUF7869"/>
</dbReference>
<proteinExistence type="predicted"/>
<dbReference type="Pfam" id="PF25273">
    <property type="entry name" value="DUF7869"/>
    <property type="match status" value="1"/>
</dbReference>
<name>A0A9N9MPC3_9CUCU</name>
<dbReference type="Proteomes" id="UP001152799">
    <property type="component" value="Chromosome 4"/>
</dbReference>
<dbReference type="AlphaFoldDB" id="A0A9N9MPC3"/>